<dbReference type="PANTHER" id="PTHR33223">
    <property type="entry name" value="CCHC-TYPE DOMAIN-CONTAINING PROTEIN"/>
    <property type="match status" value="1"/>
</dbReference>
<evidence type="ECO:0000259" key="2">
    <source>
        <dbReference type="Pfam" id="PF03732"/>
    </source>
</evidence>
<dbReference type="AlphaFoldDB" id="A0A5N6Q3Q2"/>
<gene>
    <name evidence="3" type="ORF">E3N88_02229</name>
</gene>
<reference evidence="3 4" key="1">
    <citation type="submission" date="2019-05" db="EMBL/GenBank/DDBJ databases">
        <title>Mikania micrantha, genome provides insights into the molecular mechanism of rapid growth.</title>
        <authorList>
            <person name="Liu B."/>
        </authorList>
    </citation>
    <scope>NUCLEOTIDE SEQUENCE [LARGE SCALE GENOMIC DNA]</scope>
    <source>
        <strain evidence="3">NLD-2019</strain>
        <tissue evidence="3">Leaf</tissue>
    </source>
</reference>
<dbReference type="InterPro" id="IPR005162">
    <property type="entry name" value="Retrotrans_gag_dom"/>
</dbReference>
<dbReference type="OrthoDB" id="2272416at2759"/>
<protein>
    <recommendedName>
        <fullName evidence="2">Retrotransposon gag domain-containing protein</fullName>
    </recommendedName>
</protein>
<feature type="domain" description="Retrotransposon gag" evidence="2">
    <location>
        <begin position="101"/>
        <end position="195"/>
    </location>
</feature>
<comment type="caution">
    <text evidence="3">The sequence shown here is derived from an EMBL/GenBank/DDBJ whole genome shotgun (WGS) entry which is preliminary data.</text>
</comment>
<name>A0A5N6Q3Q2_9ASTR</name>
<dbReference type="Proteomes" id="UP000326396">
    <property type="component" value="Linkage Group LG1"/>
</dbReference>
<dbReference type="EMBL" id="SZYD01000001">
    <property type="protein sequence ID" value="KAD7479093.1"/>
    <property type="molecule type" value="Genomic_DNA"/>
</dbReference>
<evidence type="ECO:0000313" key="4">
    <source>
        <dbReference type="Proteomes" id="UP000326396"/>
    </source>
</evidence>
<accession>A0A5N6Q3Q2</accession>
<dbReference type="PANTHER" id="PTHR33223:SF6">
    <property type="entry name" value="CCHC-TYPE DOMAIN-CONTAINING PROTEIN"/>
    <property type="match status" value="1"/>
</dbReference>
<keyword evidence="4" id="KW-1185">Reference proteome</keyword>
<evidence type="ECO:0000313" key="3">
    <source>
        <dbReference type="EMBL" id="KAD7479093.1"/>
    </source>
</evidence>
<sequence>MANRRRANERRMAAEIACQMAEVIPNMVIQLQHFNANQNNANNANLEVSNPPRCSFKHFNSCNPPKYNGSNRAAGLLQWYESMENTFLNSDCPDDLKVRYVAGTLQKRALTWWNNEKRTLGEAATTLAWDQLKERITREFCPRNEVKKLEYEFWKLKQESGENMVYNNRFHELSVLCPDMVTPLTRGIEKYIGGLPMLIQDVVWDLTENSKEESKDGSSSSSFKKNKRKTGNMNFVVTHAILLQQVAPTIITQPNKKPYYVQTGSTSLSDYVTCPSDKSYRAKLGNRNASKTRVQANHSNICHNPSNDQPMCLVCGDTDHYVANCFFNLISNLILRKANNLVSKEKCHAGKHQKKPSKASTFTNMTRKNRKYTEEQQDSKNNLWIVDSSCSRHMT</sequence>
<evidence type="ECO:0000256" key="1">
    <source>
        <dbReference type="SAM" id="MobiDB-lite"/>
    </source>
</evidence>
<feature type="region of interest" description="Disordered" evidence="1">
    <location>
        <begin position="347"/>
        <end position="378"/>
    </location>
</feature>
<organism evidence="3 4">
    <name type="scientific">Mikania micrantha</name>
    <name type="common">bitter vine</name>
    <dbReference type="NCBI Taxonomy" id="192012"/>
    <lineage>
        <taxon>Eukaryota</taxon>
        <taxon>Viridiplantae</taxon>
        <taxon>Streptophyta</taxon>
        <taxon>Embryophyta</taxon>
        <taxon>Tracheophyta</taxon>
        <taxon>Spermatophyta</taxon>
        <taxon>Magnoliopsida</taxon>
        <taxon>eudicotyledons</taxon>
        <taxon>Gunneridae</taxon>
        <taxon>Pentapetalae</taxon>
        <taxon>asterids</taxon>
        <taxon>campanulids</taxon>
        <taxon>Asterales</taxon>
        <taxon>Asteraceae</taxon>
        <taxon>Asteroideae</taxon>
        <taxon>Heliantheae alliance</taxon>
        <taxon>Eupatorieae</taxon>
        <taxon>Mikania</taxon>
    </lineage>
</organism>
<proteinExistence type="predicted"/>
<dbReference type="Pfam" id="PF03732">
    <property type="entry name" value="Retrotrans_gag"/>
    <property type="match status" value="1"/>
</dbReference>